<dbReference type="EMBL" id="JBHMEC010000001">
    <property type="protein sequence ID" value="MFB9148250.1"/>
    <property type="molecule type" value="Genomic_DNA"/>
</dbReference>
<protein>
    <submittedName>
        <fullName evidence="2">Uncharacterized protein</fullName>
    </submittedName>
</protein>
<keyword evidence="1" id="KW-0472">Membrane</keyword>
<sequence>MGMLIWGGATVSLAGLAGLVWCILKVWRLRRAGLSDTELRAGVQAVMPVNLGALLLSVTGLMMVVVGIMLG</sequence>
<feature type="transmembrane region" description="Helical" evidence="1">
    <location>
        <begin position="45"/>
        <end position="70"/>
    </location>
</feature>
<accession>A0ABV5HX23</accession>
<keyword evidence="3" id="KW-1185">Reference proteome</keyword>
<evidence type="ECO:0000256" key="1">
    <source>
        <dbReference type="SAM" id="Phobius"/>
    </source>
</evidence>
<feature type="transmembrane region" description="Helical" evidence="1">
    <location>
        <begin position="6"/>
        <end position="24"/>
    </location>
</feature>
<dbReference type="Proteomes" id="UP001589670">
    <property type="component" value="Unassembled WGS sequence"/>
</dbReference>
<keyword evidence="1" id="KW-1133">Transmembrane helix</keyword>
<evidence type="ECO:0000313" key="3">
    <source>
        <dbReference type="Proteomes" id="UP001589670"/>
    </source>
</evidence>
<proteinExistence type="predicted"/>
<gene>
    <name evidence="2" type="ORF">ACFFU4_00625</name>
</gene>
<keyword evidence="1" id="KW-0812">Transmembrane</keyword>
<evidence type="ECO:0000313" key="2">
    <source>
        <dbReference type="EMBL" id="MFB9148250.1"/>
    </source>
</evidence>
<reference evidence="2 3" key="1">
    <citation type="submission" date="2024-09" db="EMBL/GenBank/DDBJ databases">
        <authorList>
            <person name="Sun Q."/>
            <person name="Mori K."/>
        </authorList>
    </citation>
    <scope>NUCLEOTIDE SEQUENCE [LARGE SCALE GENOMIC DNA]</scope>
    <source>
        <strain evidence="2 3">CECT 9424</strain>
    </source>
</reference>
<organism evidence="2 3">
    <name type="scientific">Roseovarius ramblicola</name>
    <dbReference type="NCBI Taxonomy" id="2022336"/>
    <lineage>
        <taxon>Bacteria</taxon>
        <taxon>Pseudomonadati</taxon>
        <taxon>Pseudomonadota</taxon>
        <taxon>Alphaproteobacteria</taxon>
        <taxon>Rhodobacterales</taxon>
        <taxon>Roseobacteraceae</taxon>
        <taxon>Roseovarius</taxon>
    </lineage>
</organism>
<comment type="caution">
    <text evidence="2">The sequence shown here is derived from an EMBL/GenBank/DDBJ whole genome shotgun (WGS) entry which is preliminary data.</text>
</comment>
<dbReference type="RefSeq" id="WP_377065986.1">
    <property type="nucleotide sequence ID" value="NZ_JBHMEC010000001.1"/>
</dbReference>
<name>A0ABV5HX23_9RHOB</name>